<evidence type="ECO:0000256" key="2">
    <source>
        <dbReference type="ARBA" id="ARBA00012379"/>
    </source>
</evidence>
<dbReference type="PANTHER" id="PTHR11241:SF0">
    <property type="entry name" value="DEOXYURIDINE 5'-TRIPHOSPHATE NUCLEOTIDOHYDROLASE"/>
    <property type="match status" value="1"/>
</dbReference>
<proteinExistence type="inferred from homology"/>
<dbReference type="InterPro" id="IPR036157">
    <property type="entry name" value="dUTPase-like_sf"/>
</dbReference>
<comment type="similarity">
    <text evidence="1">Belongs to the dUTPase family.</text>
</comment>
<dbReference type="GO" id="GO:0046081">
    <property type="term" value="P:dUTP catabolic process"/>
    <property type="evidence" value="ECO:0007669"/>
    <property type="project" value="InterPro"/>
</dbReference>
<dbReference type="CDD" id="cd07557">
    <property type="entry name" value="trimeric_dUTPase"/>
    <property type="match status" value="1"/>
</dbReference>
<accession>A0A1F6WVX6</accession>
<dbReference type="InterPro" id="IPR029054">
    <property type="entry name" value="dUTPase-like"/>
</dbReference>
<evidence type="ECO:0000256" key="3">
    <source>
        <dbReference type="ARBA" id="ARBA00022801"/>
    </source>
</evidence>
<sequence>MKIKVKKLRKDAKLPKYHHPGDVGMDVYAMETITILPMGHHRFWHGFALEFPEGYAAIIMDKSSISKTGLHTMGGVFDAGFRGEYNTHLVNLSDKPYTVEAGDKVSQLVIMPVVIGELEETDKLSESARGEGGFGSTGRK</sequence>
<keyword evidence="3" id="KW-0378">Hydrolase</keyword>
<protein>
    <recommendedName>
        <fullName evidence="2">dUTP diphosphatase</fullName>
        <ecNumber evidence="2">3.6.1.23</ecNumber>
    </recommendedName>
</protein>
<evidence type="ECO:0000256" key="4">
    <source>
        <dbReference type="ARBA" id="ARBA00023080"/>
    </source>
</evidence>
<evidence type="ECO:0000313" key="7">
    <source>
        <dbReference type="EMBL" id="OGI86041.1"/>
    </source>
</evidence>
<feature type="domain" description="dUTPase-like" evidence="6">
    <location>
        <begin position="11"/>
        <end position="138"/>
    </location>
</feature>
<dbReference type="AlphaFoldDB" id="A0A1F6WVX6"/>
<dbReference type="GO" id="GO:0000287">
    <property type="term" value="F:magnesium ion binding"/>
    <property type="evidence" value="ECO:0007669"/>
    <property type="project" value="InterPro"/>
</dbReference>
<dbReference type="NCBIfam" id="TIGR00576">
    <property type="entry name" value="dut"/>
    <property type="match status" value="1"/>
</dbReference>
<dbReference type="Gene3D" id="2.70.40.10">
    <property type="match status" value="1"/>
</dbReference>
<organism evidence="7 8">
    <name type="scientific">Candidatus Nomurabacteria bacterium RIFCSPLOWO2_01_FULL_41_12</name>
    <dbReference type="NCBI Taxonomy" id="1801774"/>
    <lineage>
        <taxon>Bacteria</taxon>
        <taxon>Candidatus Nomuraibacteriota</taxon>
    </lineage>
</organism>
<dbReference type="Pfam" id="PF00692">
    <property type="entry name" value="dUTPase"/>
    <property type="match status" value="1"/>
</dbReference>
<dbReference type="GO" id="GO:0006226">
    <property type="term" value="P:dUMP biosynthetic process"/>
    <property type="evidence" value="ECO:0007669"/>
    <property type="project" value="InterPro"/>
</dbReference>
<evidence type="ECO:0000313" key="8">
    <source>
        <dbReference type="Proteomes" id="UP000176187"/>
    </source>
</evidence>
<dbReference type="EC" id="3.6.1.23" evidence="2"/>
<comment type="catalytic activity">
    <reaction evidence="5">
        <text>dUTP + H2O = dUMP + diphosphate + H(+)</text>
        <dbReference type="Rhea" id="RHEA:10248"/>
        <dbReference type="ChEBI" id="CHEBI:15377"/>
        <dbReference type="ChEBI" id="CHEBI:15378"/>
        <dbReference type="ChEBI" id="CHEBI:33019"/>
        <dbReference type="ChEBI" id="CHEBI:61555"/>
        <dbReference type="ChEBI" id="CHEBI:246422"/>
        <dbReference type="EC" id="3.6.1.23"/>
    </reaction>
</comment>
<dbReference type="Proteomes" id="UP000176187">
    <property type="component" value="Unassembled WGS sequence"/>
</dbReference>
<dbReference type="NCBIfam" id="NF001862">
    <property type="entry name" value="PRK00601.1"/>
    <property type="match status" value="1"/>
</dbReference>
<evidence type="ECO:0000259" key="6">
    <source>
        <dbReference type="Pfam" id="PF00692"/>
    </source>
</evidence>
<dbReference type="EMBL" id="MFUY01000016">
    <property type="protein sequence ID" value="OGI86041.1"/>
    <property type="molecule type" value="Genomic_DNA"/>
</dbReference>
<comment type="caution">
    <text evidence="7">The sequence shown here is derived from an EMBL/GenBank/DDBJ whole genome shotgun (WGS) entry which is preliminary data.</text>
</comment>
<dbReference type="InterPro" id="IPR008181">
    <property type="entry name" value="dUTPase"/>
</dbReference>
<keyword evidence="4" id="KW-0546">Nucleotide metabolism</keyword>
<dbReference type="GO" id="GO:0004170">
    <property type="term" value="F:dUTP diphosphatase activity"/>
    <property type="evidence" value="ECO:0007669"/>
    <property type="project" value="UniProtKB-EC"/>
</dbReference>
<evidence type="ECO:0000256" key="5">
    <source>
        <dbReference type="ARBA" id="ARBA00047686"/>
    </source>
</evidence>
<evidence type="ECO:0000256" key="1">
    <source>
        <dbReference type="ARBA" id="ARBA00006581"/>
    </source>
</evidence>
<gene>
    <name evidence="7" type="ORF">A3A05_00940</name>
</gene>
<dbReference type="PANTHER" id="PTHR11241">
    <property type="entry name" value="DEOXYURIDINE 5'-TRIPHOSPHATE NUCLEOTIDOHYDROLASE"/>
    <property type="match status" value="1"/>
</dbReference>
<name>A0A1F6WVX6_9BACT</name>
<dbReference type="STRING" id="1801774.A3A05_00940"/>
<dbReference type="InterPro" id="IPR033704">
    <property type="entry name" value="dUTPase_trimeric"/>
</dbReference>
<dbReference type="SUPFAM" id="SSF51283">
    <property type="entry name" value="dUTPase-like"/>
    <property type="match status" value="1"/>
</dbReference>
<reference evidence="7 8" key="1">
    <citation type="journal article" date="2016" name="Nat. Commun.">
        <title>Thousands of microbial genomes shed light on interconnected biogeochemical processes in an aquifer system.</title>
        <authorList>
            <person name="Anantharaman K."/>
            <person name="Brown C.T."/>
            <person name="Hug L.A."/>
            <person name="Sharon I."/>
            <person name="Castelle C.J."/>
            <person name="Probst A.J."/>
            <person name="Thomas B.C."/>
            <person name="Singh A."/>
            <person name="Wilkins M.J."/>
            <person name="Karaoz U."/>
            <person name="Brodie E.L."/>
            <person name="Williams K.H."/>
            <person name="Hubbard S.S."/>
            <person name="Banfield J.F."/>
        </authorList>
    </citation>
    <scope>NUCLEOTIDE SEQUENCE [LARGE SCALE GENOMIC DNA]</scope>
</reference>